<accession>A0ABY3ZQ20</accession>
<sequence>MSTNDGEPPYSAMTTTVEDWMPPVAPLVMPRQTLERRAQRTGIAELTRALLLRRKA</sequence>
<dbReference type="EMBL" id="CP085146">
    <property type="protein sequence ID" value="UOA16745.1"/>
    <property type="molecule type" value="Genomic_DNA"/>
</dbReference>
<proteinExistence type="predicted"/>
<organism evidence="1 2">
    <name type="scientific">Sulfitobacter dubius</name>
    <dbReference type="NCBI Taxonomy" id="218673"/>
    <lineage>
        <taxon>Bacteria</taxon>
        <taxon>Pseudomonadati</taxon>
        <taxon>Pseudomonadota</taxon>
        <taxon>Alphaproteobacteria</taxon>
        <taxon>Rhodobacterales</taxon>
        <taxon>Roseobacteraceae</taxon>
        <taxon>Sulfitobacter</taxon>
    </lineage>
</organism>
<dbReference type="Proteomes" id="UP000831019">
    <property type="component" value="Plasmid pDSM109990_b"/>
</dbReference>
<evidence type="ECO:0000313" key="1">
    <source>
        <dbReference type="EMBL" id="UOA16745.1"/>
    </source>
</evidence>
<reference evidence="2" key="1">
    <citation type="journal article" date="2022" name="Microorganisms">
        <title>Beyond the ABCs#Discovery of Three New Plasmid Types in Rhodobacterales (RepQ, RepY, RepW).</title>
        <authorList>
            <person name="Freese H.M."/>
            <person name="Ringel V."/>
            <person name="Overmann J."/>
            <person name="Petersen J."/>
        </authorList>
    </citation>
    <scope>NUCLEOTIDE SEQUENCE [LARGE SCALE GENOMIC DNA]</scope>
    <source>
        <strain evidence="2">DSM 109990</strain>
        <plasmid evidence="2">pDSM109990_b</plasmid>
    </source>
</reference>
<name>A0ABY3ZQ20_9RHOB</name>
<dbReference type="RefSeq" id="WP_243263730.1">
    <property type="nucleotide sequence ID" value="NZ_CP085146.1"/>
</dbReference>
<gene>
    <name evidence="1" type="ORF">DSM109990_03631</name>
</gene>
<keyword evidence="2" id="KW-1185">Reference proteome</keyword>
<evidence type="ECO:0000313" key="2">
    <source>
        <dbReference type="Proteomes" id="UP000831019"/>
    </source>
</evidence>
<keyword evidence="1" id="KW-0614">Plasmid</keyword>
<geneLocation type="plasmid" evidence="1 2">
    <name>pDSM109990_b</name>
</geneLocation>
<protein>
    <submittedName>
        <fullName evidence="1">Uncharacterized protein</fullName>
    </submittedName>
</protein>